<evidence type="ECO:0000313" key="6">
    <source>
        <dbReference type="EMBL" id="KKM84205.1"/>
    </source>
</evidence>
<dbReference type="AlphaFoldDB" id="A0A0F9N608"/>
<dbReference type="Pfam" id="PF03965">
    <property type="entry name" value="Penicillinase_R"/>
    <property type="match status" value="1"/>
</dbReference>
<dbReference type="InterPro" id="IPR036388">
    <property type="entry name" value="WH-like_DNA-bd_sf"/>
</dbReference>
<evidence type="ECO:0000256" key="3">
    <source>
        <dbReference type="ARBA" id="ARBA00023125"/>
    </source>
</evidence>
<name>A0A0F9N608_9ZZZZ</name>
<sequence>MHVLIIKNKVKYSQHFILNLLLFVMSYIIFINDVRNDGGSKLANTKEHRSNKIGIEGIGRLEAEIMAVVWGFDREVTVREVYETMREKKSIAYTTIMTVMNNLAEKGLLTQDKAATAYVYKPTKSNIDVAISIVNTVVEKILEGSAAPLASYFANKK</sequence>
<dbReference type="EMBL" id="LAZR01007601">
    <property type="protein sequence ID" value="KKM84205.1"/>
    <property type="molecule type" value="Genomic_DNA"/>
</dbReference>
<keyword evidence="5" id="KW-1133">Transmembrane helix</keyword>
<dbReference type="Gene3D" id="1.10.10.10">
    <property type="entry name" value="Winged helix-like DNA-binding domain superfamily/Winged helix DNA-binding domain"/>
    <property type="match status" value="1"/>
</dbReference>
<accession>A0A0F9N608</accession>
<feature type="transmembrane region" description="Helical" evidence="5">
    <location>
        <begin position="12"/>
        <end position="31"/>
    </location>
</feature>
<dbReference type="SUPFAM" id="SSF46785">
    <property type="entry name" value="Winged helix' DNA-binding domain"/>
    <property type="match status" value="1"/>
</dbReference>
<organism evidence="6">
    <name type="scientific">marine sediment metagenome</name>
    <dbReference type="NCBI Taxonomy" id="412755"/>
    <lineage>
        <taxon>unclassified sequences</taxon>
        <taxon>metagenomes</taxon>
        <taxon>ecological metagenomes</taxon>
    </lineage>
</organism>
<keyword evidence="2" id="KW-0805">Transcription regulation</keyword>
<dbReference type="GO" id="GO:0003677">
    <property type="term" value="F:DNA binding"/>
    <property type="evidence" value="ECO:0007669"/>
    <property type="project" value="UniProtKB-KW"/>
</dbReference>
<reference evidence="6" key="1">
    <citation type="journal article" date="2015" name="Nature">
        <title>Complex archaea that bridge the gap between prokaryotes and eukaryotes.</title>
        <authorList>
            <person name="Spang A."/>
            <person name="Saw J.H."/>
            <person name="Jorgensen S.L."/>
            <person name="Zaremba-Niedzwiedzka K."/>
            <person name="Martijn J."/>
            <person name="Lind A.E."/>
            <person name="van Eijk R."/>
            <person name="Schleper C."/>
            <person name="Guy L."/>
            <person name="Ettema T.J."/>
        </authorList>
    </citation>
    <scope>NUCLEOTIDE SEQUENCE</scope>
</reference>
<protein>
    <submittedName>
        <fullName evidence="6">Uncharacterized protein</fullName>
    </submittedName>
</protein>
<keyword evidence="5" id="KW-0812">Transmembrane</keyword>
<keyword evidence="3" id="KW-0238">DNA-binding</keyword>
<evidence type="ECO:0000256" key="5">
    <source>
        <dbReference type="SAM" id="Phobius"/>
    </source>
</evidence>
<evidence type="ECO:0000256" key="4">
    <source>
        <dbReference type="ARBA" id="ARBA00023163"/>
    </source>
</evidence>
<proteinExistence type="inferred from homology"/>
<comment type="caution">
    <text evidence="6">The sequence shown here is derived from an EMBL/GenBank/DDBJ whole genome shotgun (WGS) entry which is preliminary data.</text>
</comment>
<keyword evidence="4" id="KW-0804">Transcription</keyword>
<dbReference type="InterPro" id="IPR005650">
    <property type="entry name" value="BlaI_family"/>
</dbReference>
<evidence type="ECO:0000256" key="1">
    <source>
        <dbReference type="ARBA" id="ARBA00011046"/>
    </source>
</evidence>
<keyword evidence="5" id="KW-0472">Membrane</keyword>
<comment type="similarity">
    <text evidence="1">Belongs to the BlaI transcriptional regulatory family.</text>
</comment>
<evidence type="ECO:0000256" key="2">
    <source>
        <dbReference type="ARBA" id="ARBA00023015"/>
    </source>
</evidence>
<dbReference type="InterPro" id="IPR036390">
    <property type="entry name" value="WH_DNA-bd_sf"/>
</dbReference>
<dbReference type="GO" id="GO:0045892">
    <property type="term" value="P:negative regulation of DNA-templated transcription"/>
    <property type="evidence" value="ECO:0007669"/>
    <property type="project" value="InterPro"/>
</dbReference>
<gene>
    <name evidence="6" type="ORF">LCGC14_1301550</name>
</gene>